<evidence type="ECO:0000313" key="3">
    <source>
        <dbReference type="Proteomes" id="UP001520654"/>
    </source>
</evidence>
<gene>
    <name evidence="2" type="ORF">K7B10_07650</name>
</gene>
<dbReference type="Pfam" id="PF03771">
    <property type="entry name" value="SPDY"/>
    <property type="match status" value="2"/>
</dbReference>
<evidence type="ECO:0000259" key="1">
    <source>
        <dbReference type="Pfam" id="PF03771"/>
    </source>
</evidence>
<dbReference type="RefSeq" id="WP_229344834.1">
    <property type="nucleotide sequence ID" value="NZ_JAINUL010000001.1"/>
</dbReference>
<organism evidence="2 3">
    <name type="scientific">Streptomyces flavotricini</name>
    <dbReference type="NCBI Taxonomy" id="66888"/>
    <lineage>
        <taxon>Bacteria</taxon>
        <taxon>Bacillati</taxon>
        <taxon>Actinomycetota</taxon>
        <taxon>Actinomycetes</taxon>
        <taxon>Kitasatosporales</taxon>
        <taxon>Streptomycetaceae</taxon>
        <taxon>Streptomyces</taxon>
    </lineage>
</organism>
<comment type="caution">
    <text evidence="2">The sequence shown here is derived from an EMBL/GenBank/DDBJ whole genome shotgun (WGS) entry which is preliminary data.</text>
</comment>
<feature type="domain" description="DUF317" evidence="1">
    <location>
        <begin position="182"/>
        <end position="230"/>
    </location>
</feature>
<name>A0ABS8E133_9ACTN</name>
<dbReference type="Proteomes" id="UP001520654">
    <property type="component" value="Unassembled WGS sequence"/>
</dbReference>
<accession>A0ABS8E133</accession>
<dbReference type="InterPro" id="IPR005523">
    <property type="entry name" value="DUF317_SPDY"/>
</dbReference>
<evidence type="ECO:0000313" key="2">
    <source>
        <dbReference type="EMBL" id="MCC0094658.1"/>
    </source>
</evidence>
<keyword evidence="3" id="KW-1185">Reference proteome</keyword>
<proteinExistence type="predicted"/>
<feature type="domain" description="DUF317" evidence="1">
    <location>
        <begin position="64"/>
        <end position="131"/>
    </location>
</feature>
<protein>
    <submittedName>
        <fullName evidence="2">DUF317 domain-containing protein</fullName>
    </submittedName>
</protein>
<dbReference type="EMBL" id="JAINUL010000001">
    <property type="protein sequence ID" value="MCC0094658.1"/>
    <property type="molecule type" value="Genomic_DNA"/>
</dbReference>
<reference evidence="2 3" key="1">
    <citation type="submission" date="2021-08" db="EMBL/GenBank/DDBJ databases">
        <title>Genomic Architecture of Streptomyces flavotricini NGL1 and Streptomyces erythrochromogenes HMS4 With Differential Plant Beneficial attributes and laccase production capabilities.</title>
        <authorList>
            <person name="Salwan R."/>
            <person name="Kaur R."/>
            <person name="Sharma V."/>
        </authorList>
    </citation>
    <scope>NUCLEOTIDE SEQUENCE [LARGE SCALE GENOMIC DNA]</scope>
    <source>
        <strain evidence="2 3">NGL1</strain>
    </source>
</reference>
<sequence length="249" mass="26865">MEALLNPHHPRYPSTPNPAGPAYWVTPRHLAGDDGILADRITGLLTEAGWTSWTTARSTWLFLSPGRLCGAEWILTDNLFHLGDLPVAWQVSARPTADSALAEWNAYFTAGTPHEAVADFLLAVEARTDPALNYDGPDAVLNALTALGWARDVDRPETTAWDPALSAGFTWGPTPAEIQDADPRPDLMGWQAWAEPTFGAPYQWAATFSPSVPHDLVAAFAASLASPAPVLRRTLPEGTEGRLITTPAH</sequence>